<gene>
    <name evidence="1" type="ORF">ACFQMK_07690</name>
</gene>
<dbReference type="Pfam" id="PF24367">
    <property type="entry name" value="DUF7523"/>
    <property type="match status" value="1"/>
</dbReference>
<dbReference type="Proteomes" id="UP001596390">
    <property type="component" value="Unassembled WGS sequence"/>
</dbReference>
<accession>A0ABD5YFU7</accession>
<reference evidence="1 2" key="1">
    <citation type="journal article" date="2019" name="Int. J. Syst. Evol. Microbiol.">
        <title>The Global Catalogue of Microorganisms (GCM) 10K type strain sequencing project: providing services to taxonomists for standard genome sequencing and annotation.</title>
        <authorList>
            <consortium name="The Broad Institute Genomics Platform"/>
            <consortium name="The Broad Institute Genome Sequencing Center for Infectious Disease"/>
            <person name="Wu L."/>
            <person name="Ma J."/>
        </authorList>
    </citation>
    <scope>NUCLEOTIDE SEQUENCE [LARGE SCALE GENOMIC DNA]</scope>
    <source>
        <strain evidence="1 2">Q85</strain>
    </source>
</reference>
<dbReference type="AlphaFoldDB" id="A0ABD5YFU7"/>
<evidence type="ECO:0000313" key="2">
    <source>
        <dbReference type="Proteomes" id="UP001596390"/>
    </source>
</evidence>
<name>A0ABD5YFU7_9EURY</name>
<sequence>MSLAADTREAARARPFVLDALRAGVLNHSAAAAWLADEADLGGGDADTDAIATALRRFREELPAYATAERAASVSMRSGVRVTDEAGDAGSAGESTGDADPLLRVGGVAVVPEGRRTAIVATGDVDAGALGAVLRRLDAGDVDVGAAGVAGDVIVVVVGRRDGATAVRVTEDALSAVPVDGEP</sequence>
<evidence type="ECO:0000313" key="1">
    <source>
        <dbReference type="EMBL" id="MFC7186769.1"/>
    </source>
</evidence>
<dbReference type="InterPro" id="IPR055945">
    <property type="entry name" value="DUF7523"/>
</dbReference>
<organism evidence="1 2">
    <name type="scientific">Halorubrum yunnanense</name>
    <dbReference type="NCBI Taxonomy" id="1526162"/>
    <lineage>
        <taxon>Archaea</taxon>
        <taxon>Methanobacteriati</taxon>
        <taxon>Methanobacteriota</taxon>
        <taxon>Stenosarchaea group</taxon>
        <taxon>Halobacteria</taxon>
        <taxon>Halobacteriales</taxon>
        <taxon>Haloferacaceae</taxon>
        <taxon>Halorubrum</taxon>
    </lineage>
</organism>
<dbReference type="EMBL" id="JBHSZZ010000030">
    <property type="protein sequence ID" value="MFC7186769.1"/>
    <property type="molecule type" value="Genomic_DNA"/>
</dbReference>
<comment type="caution">
    <text evidence="1">The sequence shown here is derived from an EMBL/GenBank/DDBJ whole genome shotgun (WGS) entry which is preliminary data.</text>
</comment>
<protein>
    <submittedName>
        <fullName evidence="1">Uncharacterized protein</fullName>
    </submittedName>
</protein>
<proteinExistence type="predicted"/>
<keyword evidence="2" id="KW-1185">Reference proteome</keyword>
<dbReference type="RefSeq" id="WP_267663755.1">
    <property type="nucleotide sequence ID" value="NZ_JAODIX010000030.1"/>
</dbReference>